<dbReference type="CDD" id="cd06171">
    <property type="entry name" value="Sigma70_r4"/>
    <property type="match status" value="1"/>
</dbReference>
<reference evidence="8 9" key="1">
    <citation type="submission" date="2020-07" db="EMBL/GenBank/DDBJ databases">
        <title>Sequencing the genomes of 1000 actinobacteria strains.</title>
        <authorList>
            <person name="Klenk H.-P."/>
        </authorList>
    </citation>
    <scope>NUCLEOTIDE SEQUENCE [LARGE SCALE GENOMIC DNA]</scope>
    <source>
        <strain evidence="8 9">DSM 19082</strain>
    </source>
</reference>
<evidence type="ECO:0000256" key="4">
    <source>
        <dbReference type="ARBA" id="ARBA00023163"/>
    </source>
</evidence>
<dbReference type="InterPro" id="IPR013324">
    <property type="entry name" value="RNA_pol_sigma_r3/r4-like"/>
</dbReference>
<accession>A0A852RP26</accession>
<evidence type="ECO:0000259" key="7">
    <source>
        <dbReference type="Pfam" id="PF08281"/>
    </source>
</evidence>
<evidence type="ECO:0000256" key="2">
    <source>
        <dbReference type="ARBA" id="ARBA00023015"/>
    </source>
</evidence>
<comment type="similarity">
    <text evidence="1">Belongs to the sigma-70 factor family. ECF subfamily.</text>
</comment>
<proteinExistence type="inferred from homology"/>
<evidence type="ECO:0000256" key="5">
    <source>
        <dbReference type="SAM" id="MobiDB-lite"/>
    </source>
</evidence>
<keyword evidence="6" id="KW-0812">Transmembrane</keyword>
<feature type="domain" description="RNA polymerase sigma factor 70 region 4 type 2" evidence="7">
    <location>
        <begin position="37"/>
        <end position="88"/>
    </location>
</feature>
<name>A0A852RP26_9ACTN</name>
<dbReference type="GO" id="GO:0016987">
    <property type="term" value="F:sigma factor activity"/>
    <property type="evidence" value="ECO:0007669"/>
    <property type="project" value="UniProtKB-KW"/>
</dbReference>
<feature type="compositionally biased region" description="Low complexity" evidence="5">
    <location>
        <begin position="212"/>
        <end position="233"/>
    </location>
</feature>
<dbReference type="SUPFAM" id="SSF88659">
    <property type="entry name" value="Sigma3 and sigma4 domains of RNA polymerase sigma factors"/>
    <property type="match status" value="1"/>
</dbReference>
<dbReference type="InterPro" id="IPR036388">
    <property type="entry name" value="WH-like_DNA-bd_sf"/>
</dbReference>
<keyword evidence="9" id="KW-1185">Reference proteome</keyword>
<protein>
    <recommendedName>
        <fullName evidence="7">RNA polymerase sigma factor 70 region 4 type 2 domain-containing protein</fullName>
    </recommendedName>
</protein>
<evidence type="ECO:0000313" key="9">
    <source>
        <dbReference type="Proteomes" id="UP000582231"/>
    </source>
</evidence>
<feature type="transmembrane region" description="Helical" evidence="6">
    <location>
        <begin position="185"/>
        <end position="204"/>
    </location>
</feature>
<dbReference type="EMBL" id="JACCBF010000001">
    <property type="protein sequence ID" value="NYD32755.1"/>
    <property type="molecule type" value="Genomic_DNA"/>
</dbReference>
<keyword evidence="3" id="KW-0731">Sigma factor</keyword>
<organism evidence="8 9">
    <name type="scientific">Nocardioides kongjuensis</name>
    <dbReference type="NCBI Taxonomy" id="349522"/>
    <lineage>
        <taxon>Bacteria</taxon>
        <taxon>Bacillati</taxon>
        <taxon>Actinomycetota</taxon>
        <taxon>Actinomycetes</taxon>
        <taxon>Propionibacteriales</taxon>
        <taxon>Nocardioidaceae</taxon>
        <taxon>Nocardioides</taxon>
    </lineage>
</organism>
<feature type="region of interest" description="Disordered" evidence="5">
    <location>
        <begin position="248"/>
        <end position="281"/>
    </location>
</feature>
<comment type="caution">
    <text evidence="8">The sequence shown here is derived from an EMBL/GenBank/DDBJ whole genome shotgun (WGS) entry which is preliminary data.</text>
</comment>
<gene>
    <name evidence="8" type="ORF">BJ958_004301</name>
</gene>
<evidence type="ECO:0000256" key="3">
    <source>
        <dbReference type="ARBA" id="ARBA00023082"/>
    </source>
</evidence>
<keyword evidence="6" id="KW-0472">Membrane</keyword>
<dbReference type="GO" id="GO:0006352">
    <property type="term" value="P:DNA-templated transcription initiation"/>
    <property type="evidence" value="ECO:0007669"/>
    <property type="project" value="InterPro"/>
</dbReference>
<dbReference type="Pfam" id="PF08281">
    <property type="entry name" value="Sigma70_r4_2"/>
    <property type="match status" value="1"/>
</dbReference>
<dbReference type="Gene3D" id="1.10.10.10">
    <property type="entry name" value="Winged helix-like DNA-binding domain superfamily/Winged helix DNA-binding domain"/>
    <property type="match status" value="1"/>
</dbReference>
<feature type="region of interest" description="Disordered" evidence="5">
    <location>
        <begin position="212"/>
        <end position="234"/>
    </location>
</feature>
<evidence type="ECO:0000313" key="8">
    <source>
        <dbReference type="EMBL" id="NYD32755.1"/>
    </source>
</evidence>
<evidence type="ECO:0000256" key="6">
    <source>
        <dbReference type="SAM" id="Phobius"/>
    </source>
</evidence>
<keyword evidence="2" id="KW-0805">Transcription regulation</keyword>
<dbReference type="AlphaFoldDB" id="A0A852RP26"/>
<evidence type="ECO:0000256" key="1">
    <source>
        <dbReference type="ARBA" id="ARBA00010641"/>
    </source>
</evidence>
<dbReference type="GO" id="GO:0003677">
    <property type="term" value="F:DNA binding"/>
    <property type="evidence" value="ECO:0007669"/>
    <property type="project" value="InterPro"/>
</dbReference>
<dbReference type="InterPro" id="IPR013249">
    <property type="entry name" value="RNA_pol_sigma70_r4_t2"/>
</dbReference>
<keyword evidence="6" id="KW-1133">Transmembrane helix</keyword>
<sequence length="379" mass="38473">MHIDNLRRLKNEALVGDDATPDQPVADGAEGRAENAMVLAALSELPDQFRAALWYAEVVGLPYAEIAERMDSNANAVGVLLHRAREALRRSYLSVHVKAAPGPECQGPLADVARFVRGDLPARREAKLLEHLDGCGSCTAAAQTVRELNTNLGALLVPAVGAGGLMLSKTSKGSGHAAAKSKTPALVAGTVATGVLAAILALVFRAGDPPAETATTVATSTPTTSPAAPNSLAPTPPVVPVVTPSVVPPSPPPTVAPAATPTPTAAPAPQPRLAVSQPRLSRATSGNVTAVRVSLAIQSSERRIDIVVDVGNSLGLAVGGSRWRCSGGGSSHATCSISATANRTELLALTITPADAANAVSGSVAVTSGGIKSVRRFRG</sequence>
<keyword evidence="4" id="KW-0804">Transcription</keyword>
<dbReference type="Proteomes" id="UP000582231">
    <property type="component" value="Unassembled WGS sequence"/>
</dbReference>